<evidence type="ECO:0000313" key="6">
    <source>
        <dbReference type="EMBL" id="MBC8568131.1"/>
    </source>
</evidence>
<organism evidence="6 7">
    <name type="scientific">Lentihominibacter hominis</name>
    <dbReference type="NCBI Taxonomy" id="2763645"/>
    <lineage>
        <taxon>Bacteria</taxon>
        <taxon>Bacillati</taxon>
        <taxon>Bacillota</taxon>
        <taxon>Clostridia</taxon>
        <taxon>Peptostreptococcales</taxon>
        <taxon>Anaerovoracaceae</taxon>
        <taxon>Lentihominibacter</taxon>
    </lineage>
</organism>
<keyword evidence="1 5" id="KW-0963">Cytoplasm</keyword>
<dbReference type="HAMAP" id="MF_01804">
    <property type="entry name" value="ScpB"/>
    <property type="match status" value="1"/>
</dbReference>
<comment type="similarity">
    <text evidence="5">Belongs to the ScpB family.</text>
</comment>
<dbReference type="GO" id="GO:0006260">
    <property type="term" value="P:DNA replication"/>
    <property type="evidence" value="ECO:0007669"/>
    <property type="project" value="UniProtKB-UniRule"/>
</dbReference>
<dbReference type="SUPFAM" id="SSF46785">
    <property type="entry name" value="Winged helix' DNA-binding domain"/>
    <property type="match status" value="2"/>
</dbReference>
<gene>
    <name evidence="5 6" type="primary">scpB</name>
    <name evidence="6" type="ORF">H8692_05025</name>
</gene>
<evidence type="ECO:0000256" key="1">
    <source>
        <dbReference type="ARBA" id="ARBA00022490"/>
    </source>
</evidence>
<dbReference type="GO" id="GO:0051304">
    <property type="term" value="P:chromosome separation"/>
    <property type="evidence" value="ECO:0007669"/>
    <property type="project" value="InterPro"/>
</dbReference>
<comment type="function">
    <text evidence="5">Participates in chromosomal partition during cell division. May act via the formation of a condensin-like complex containing Smc and ScpA that pull DNA away from mid-cell into both cell halves.</text>
</comment>
<dbReference type="NCBIfam" id="TIGR00281">
    <property type="entry name" value="SMC-Scp complex subunit ScpB"/>
    <property type="match status" value="1"/>
</dbReference>
<dbReference type="PANTHER" id="PTHR34298:SF2">
    <property type="entry name" value="SEGREGATION AND CONDENSATION PROTEIN B"/>
    <property type="match status" value="1"/>
</dbReference>
<name>A0A926E9L8_9FIRM</name>
<sequence>MAGRKTIKSAIESMMFVWGKPLDIKEIAEVLNENRNEIYVCCKELQDEYEREGRGIVIREVNRSFQFVTRKENIDYIERLCTPVKHKRLSQSALEVLAIIAYKQPVTKGEIEAVRGIKCDRVIEGLARKDLVAEVGRSDAVGRPILYGTTDEFLKQFGFETLKQLPDIEDIEGAMSDDEQEAFDIEGVYAQQISLDLKEKK</sequence>
<dbReference type="RefSeq" id="WP_177267625.1">
    <property type="nucleotide sequence ID" value="NZ_JACRTA010000001.1"/>
</dbReference>
<dbReference type="InterPro" id="IPR036388">
    <property type="entry name" value="WH-like_DNA-bd_sf"/>
</dbReference>
<evidence type="ECO:0000313" key="7">
    <source>
        <dbReference type="Proteomes" id="UP000610862"/>
    </source>
</evidence>
<dbReference type="AlphaFoldDB" id="A0A926E9L8"/>
<evidence type="ECO:0000256" key="3">
    <source>
        <dbReference type="ARBA" id="ARBA00022829"/>
    </source>
</evidence>
<protein>
    <recommendedName>
        <fullName evidence="5">Segregation and condensation protein B</fullName>
    </recommendedName>
</protein>
<dbReference type="Gene3D" id="1.10.10.10">
    <property type="entry name" value="Winged helix-like DNA-binding domain superfamily/Winged helix DNA-binding domain"/>
    <property type="match status" value="2"/>
</dbReference>
<dbReference type="InterPro" id="IPR005234">
    <property type="entry name" value="ScpB_csome_segregation"/>
</dbReference>
<keyword evidence="3 5" id="KW-0159">Chromosome partition</keyword>
<dbReference type="Proteomes" id="UP000610862">
    <property type="component" value="Unassembled WGS sequence"/>
</dbReference>
<comment type="subcellular location">
    <subcellularLocation>
        <location evidence="5">Cytoplasm</location>
    </subcellularLocation>
    <text evidence="5">Associated with two foci at the outer edges of the nucleoid region in young cells, and at four foci within both cell halves in older cells.</text>
</comment>
<dbReference type="InterPro" id="IPR036390">
    <property type="entry name" value="WH_DNA-bd_sf"/>
</dbReference>
<dbReference type="PIRSF" id="PIRSF019345">
    <property type="entry name" value="ScpB"/>
    <property type="match status" value="1"/>
</dbReference>
<dbReference type="GO" id="GO:0051301">
    <property type="term" value="P:cell division"/>
    <property type="evidence" value="ECO:0007669"/>
    <property type="project" value="UniProtKB-KW"/>
</dbReference>
<evidence type="ECO:0000256" key="5">
    <source>
        <dbReference type="HAMAP-Rule" id="MF_01804"/>
    </source>
</evidence>
<keyword evidence="2 5" id="KW-0132">Cell division</keyword>
<comment type="subunit">
    <text evidence="5">Homodimer. Homodimerization may be required to stabilize the binding of ScpA to the Smc head domains. Component of a cohesin-like complex composed of ScpA, ScpB and the Smc homodimer, in which ScpA and ScpB bind to the head domain of Smc. The presence of the three proteins is required for the association of the complex with DNA.</text>
</comment>
<dbReference type="EMBL" id="JACRTA010000001">
    <property type="protein sequence ID" value="MBC8568131.1"/>
    <property type="molecule type" value="Genomic_DNA"/>
</dbReference>
<keyword evidence="4 5" id="KW-0131">Cell cycle</keyword>
<dbReference type="PANTHER" id="PTHR34298">
    <property type="entry name" value="SEGREGATION AND CONDENSATION PROTEIN B"/>
    <property type="match status" value="1"/>
</dbReference>
<keyword evidence="7" id="KW-1185">Reference proteome</keyword>
<evidence type="ECO:0000256" key="2">
    <source>
        <dbReference type="ARBA" id="ARBA00022618"/>
    </source>
</evidence>
<reference evidence="6" key="1">
    <citation type="submission" date="2020-08" db="EMBL/GenBank/DDBJ databases">
        <title>Genome public.</title>
        <authorList>
            <person name="Liu C."/>
            <person name="Sun Q."/>
        </authorList>
    </citation>
    <scope>NUCLEOTIDE SEQUENCE</scope>
    <source>
        <strain evidence="6">NSJ-24</strain>
    </source>
</reference>
<proteinExistence type="inferred from homology"/>
<evidence type="ECO:0000256" key="4">
    <source>
        <dbReference type="ARBA" id="ARBA00023306"/>
    </source>
</evidence>
<comment type="caution">
    <text evidence="6">The sequence shown here is derived from an EMBL/GenBank/DDBJ whole genome shotgun (WGS) entry which is preliminary data.</text>
</comment>
<dbReference type="Pfam" id="PF04079">
    <property type="entry name" value="SMC_ScpB"/>
    <property type="match status" value="1"/>
</dbReference>
<accession>A0A926E9L8</accession>
<dbReference type="GO" id="GO:0005737">
    <property type="term" value="C:cytoplasm"/>
    <property type="evidence" value="ECO:0007669"/>
    <property type="project" value="UniProtKB-SubCell"/>
</dbReference>